<evidence type="ECO:0000313" key="2">
    <source>
        <dbReference type="Proteomes" id="UP000011713"/>
    </source>
</evidence>
<sequence length="86" mass="9341">MEKTGGDSLKTHLLNTTKNQAGPECLALRECVITTCHWCMLVALIAGYCTAGGDVRGFSPEVYLSKEVVLRNRKRGAQLALADPFT</sequence>
<proteinExistence type="predicted"/>
<organism evidence="1 2">
    <name type="scientific">Hyaloperonospora arabidopsidis (strain Emoy2)</name>
    <name type="common">Downy mildew agent</name>
    <name type="synonym">Peronospora arabidopsidis</name>
    <dbReference type="NCBI Taxonomy" id="559515"/>
    <lineage>
        <taxon>Eukaryota</taxon>
        <taxon>Sar</taxon>
        <taxon>Stramenopiles</taxon>
        <taxon>Oomycota</taxon>
        <taxon>Peronosporomycetes</taxon>
        <taxon>Peronosporales</taxon>
        <taxon>Peronosporaceae</taxon>
        <taxon>Hyaloperonospora</taxon>
    </lineage>
</organism>
<reference evidence="2" key="1">
    <citation type="journal article" date="2010" name="Science">
        <title>Signatures of adaptation to obligate biotrophy in the Hyaloperonospora arabidopsidis genome.</title>
        <authorList>
            <person name="Baxter L."/>
            <person name="Tripathy S."/>
            <person name="Ishaque N."/>
            <person name="Boot N."/>
            <person name="Cabral A."/>
            <person name="Kemen E."/>
            <person name="Thines M."/>
            <person name="Ah-Fong A."/>
            <person name="Anderson R."/>
            <person name="Badejoko W."/>
            <person name="Bittner-Eddy P."/>
            <person name="Boore J.L."/>
            <person name="Chibucos M.C."/>
            <person name="Coates M."/>
            <person name="Dehal P."/>
            <person name="Delehaunty K."/>
            <person name="Dong S."/>
            <person name="Downton P."/>
            <person name="Dumas B."/>
            <person name="Fabro G."/>
            <person name="Fronick C."/>
            <person name="Fuerstenberg S.I."/>
            <person name="Fulton L."/>
            <person name="Gaulin E."/>
            <person name="Govers F."/>
            <person name="Hughes L."/>
            <person name="Humphray S."/>
            <person name="Jiang R.H."/>
            <person name="Judelson H."/>
            <person name="Kamoun S."/>
            <person name="Kyung K."/>
            <person name="Meijer H."/>
            <person name="Minx P."/>
            <person name="Morris P."/>
            <person name="Nelson J."/>
            <person name="Phuntumart V."/>
            <person name="Qutob D."/>
            <person name="Rehmany A."/>
            <person name="Rougon-Cardoso A."/>
            <person name="Ryden P."/>
            <person name="Torto-Alalibo T."/>
            <person name="Studholme D."/>
            <person name="Wang Y."/>
            <person name="Win J."/>
            <person name="Wood J."/>
            <person name="Clifton S.W."/>
            <person name="Rogers J."/>
            <person name="Van den Ackerveken G."/>
            <person name="Jones J.D."/>
            <person name="McDowell J.M."/>
            <person name="Beynon J."/>
            <person name="Tyler B.M."/>
        </authorList>
    </citation>
    <scope>NUCLEOTIDE SEQUENCE [LARGE SCALE GENOMIC DNA]</scope>
    <source>
        <strain evidence="2">Emoy2</strain>
    </source>
</reference>
<keyword evidence="2" id="KW-1185">Reference proteome</keyword>
<dbReference type="EnsemblProtists" id="HpaT810482">
    <property type="protein sequence ID" value="HpaP810482"/>
    <property type="gene ID" value="HpaG810482"/>
</dbReference>
<evidence type="ECO:0000313" key="1">
    <source>
        <dbReference type="EnsemblProtists" id="HpaP810482"/>
    </source>
</evidence>
<dbReference type="HOGENOM" id="CLU_2502714_0_0_1"/>
<dbReference type="InParanoid" id="M4BVE0"/>
<dbReference type="AlphaFoldDB" id="M4BVE0"/>
<dbReference type="EMBL" id="JH597976">
    <property type="status" value="NOT_ANNOTATED_CDS"/>
    <property type="molecule type" value="Genomic_DNA"/>
</dbReference>
<reference evidence="1" key="2">
    <citation type="submission" date="2015-06" db="UniProtKB">
        <authorList>
            <consortium name="EnsemblProtists"/>
        </authorList>
    </citation>
    <scope>IDENTIFICATION</scope>
    <source>
        <strain evidence="1">Emoy2</strain>
    </source>
</reference>
<accession>M4BVE0</accession>
<dbReference type="VEuPathDB" id="FungiDB:HpaG810482"/>
<dbReference type="Proteomes" id="UP000011713">
    <property type="component" value="Unassembled WGS sequence"/>
</dbReference>
<protein>
    <submittedName>
        <fullName evidence="1">Uncharacterized protein</fullName>
    </submittedName>
</protein>
<name>M4BVE0_HYAAE</name>